<dbReference type="Proteomes" id="UP000297083">
    <property type="component" value="Segment"/>
</dbReference>
<organism evidence="1 2">
    <name type="scientific">Salmonella phage ZCSE2</name>
    <dbReference type="NCBI Taxonomy" id="2562175"/>
    <lineage>
        <taxon>Viruses</taxon>
        <taxon>Duplodnaviria</taxon>
        <taxon>Heunggongvirae</taxon>
        <taxon>Uroviricota</taxon>
        <taxon>Caudoviricetes</taxon>
        <taxon>Loughboroughvirus</taxon>
        <taxon>Loughboroughvirus ZCSE2</taxon>
    </lineage>
</organism>
<reference evidence="1 2" key="1">
    <citation type="submission" date="2019-03" db="EMBL/GenBank/DDBJ databases">
        <authorList>
            <person name="Connerton I.F."/>
            <person name="El-Shibiny A."/>
            <person name="Hooton S."/>
            <person name="Mohamed A."/>
            <person name="Taha O."/>
            <person name="E-Sherif H.M."/>
            <person name="Connerton P.L."/>
        </authorList>
    </citation>
    <scope>NUCLEOTIDE SEQUENCE [LARGE SCALE GENOMIC DNA]</scope>
</reference>
<sequence length="49" mass="5824">MKSQRRRTVIQRAMRRSHVINLANKCGLCKRALKRCMNKLYAQGQLETY</sequence>
<name>A0A4D6DW79_9CAUD</name>
<keyword evidence="2" id="KW-1185">Reference proteome</keyword>
<dbReference type="GeneID" id="55013240"/>
<accession>A0A4D6DW79</accession>
<dbReference type="RefSeq" id="YP_009821754.1">
    <property type="nucleotide sequence ID" value="NC_048179.1"/>
</dbReference>
<evidence type="ECO:0000313" key="2">
    <source>
        <dbReference type="Proteomes" id="UP000297083"/>
    </source>
</evidence>
<evidence type="ECO:0000313" key="1">
    <source>
        <dbReference type="EMBL" id="QBZ70542.1"/>
    </source>
</evidence>
<dbReference type="KEGG" id="vg:55013240"/>
<proteinExistence type="predicted"/>
<protein>
    <submittedName>
        <fullName evidence="1">Uncharacterized protein</fullName>
    </submittedName>
</protein>
<dbReference type="EMBL" id="MK673511">
    <property type="protein sequence ID" value="QBZ70542.1"/>
    <property type="molecule type" value="Genomic_DNA"/>
</dbReference>